<dbReference type="Gene3D" id="3.90.1860.10">
    <property type="entry name" value="tRNA-splicing ligase RtcB"/>
    <property type="match status" value="1"/>
</dbReference>
<keyword evidence="6 10" id="KW-0464">Manganese</keyword>
<sequence length="450" mass="49145">MSWKQRLEKVSEGHFVLPKTKSMKVDADLFLSDKLLWGEGPEQPGLEDSVFDQVVNAASFPGVTRVAVTPDCHLGYGVPIGTVVETDGILLPTAAGYDIGCGMVQLQTTLTAEDVADATKRRRWIEEVTRRIAVGVGASRVQKQRRVTDRTFADVVRHGAKALGRGSSVTERDYIPVEDDRVDIPERAFGKREQLGSLGGGNHFTEMQVDQDGRVWVMLHTGSRGFGWNIAKHFFVEGAAQLGLKSRSEDHVWLDAESPLGRDYWNLHNMAANFAVANRLIIGEAVCAALEDVFGGTASVYYEISHNLIQKEAGRFVARKGATRAFPGGHPALKGTPWEKTGHPILIPGSMETGSAILFAEEGAQKSIYSVNHGSGRRLSRGEAKRVLKQDATDKRMAEAGILLNTRQTPLDESGPCYKNLDDVLETVEMAGLARVAWRLKPVACIKGAD</sequence>
<keyword evidence="13" id="KW-1185">Reference proteome</keyword>
<feature type="binding site" evidence="10">
    <location>
        <position position="220"/>
    </location>
    <ligand>
        <name>Mn(2+)</name>
        <dbReference type="ChEBI" id="CHEBI:29035"/>
        <label>2</label>
    </ligand>
</feature>
<dbReference type="SUPFAM" id="SSF103365">
    <property type="entry name" value="Hypothetical protein PH1602"/>
    <property type="match status" value="1"/>
</dbReference>
<evidence type="ECO:0000256" key="9">
    <source>
        <dbReference type="PIRSR" id="PIRSR601233-2"/>
    </source>
</evidence>
<feature type="active site" description="GMP-histidine intermediate" evidence="8">
    <location>
        <position position="373"/>
    </location>
</feature>
<keyword evidence="4" id="KW-0692">RNA repair</keyword>
<dbReference type="OrthoDB" id="9802323at2"/>
<comment type="catalytic activity">
    <reaction evidence="7">
        <text>a 3'-end 3'-phospho-ribonucleotide-RNA + a 5'-end dephospho-ribonucleoside-RNA + GTP = a ribonucleotidyl-ribonucleotide-RNA + GMP + diphosphate</text>
        <dbReference type="Rhea" id="RHEA:68076"/>
        <dbReference type="Rhea" id="RHEA-COMP:10463"/>
        <dbReference type="Rhea" id="RHEA-COMP:13936"/>
        <dbReference type="Rhea" id="RHEA-COMP:17355"/>
        <dbReference type="ChEBI" id="CHEBI:33019"/>
        <dbReference type="ChEBI" id="CHEBI:37565"/>
        <dbReference type="ChEBI" id="CHEBI:58115"/>
        <dbReference type="ChEBI" id="CHEBI:83062"/>
        <dbReference type="ChEBI" id="CHEBI:138284"/>
        <dbReference type="ChEBI" id="CHEBI:173118"/>
        <dbReference type="EC" id="6.5.1.8"/>
    </reaction>
</comment>
<dbReference type="InterPro" id="IPR001233">
    <property type="entry name" value="RtcB"/>
</dbReference>
<keyword evidence="5 9" id="KW-0342">GTP-binding</keyword>
<dbReference type="RefSeq" id="WP_095956599.1">
    <property type="nucleotide sequence ID" value="NZ_CP022203.1"/>
</dbReference>
<dbReference type="AlphaFoldDB" id="A0A250JM04"/>
<evidence type="ECO:0000256" key="6">
    <source>
        <dbReference type="ARBA" id="ARBA00023211"/>
    </source>
</evidence>
<dbReference type="Pfam" id="PF01139">
    <property type="entry name" value="RtcB"/>
    <property type="match status" value="1"/>
</dbReference>
<keyword evidence="1 11" id="KW-0436">Ligase</keyword>
<evidence type="ECO:0000256" key="5">
    <source>
        <dbReference type="ARBA" id="ARBA00023134"/>
    </source>
</evidence>
<dbReference type="PANTHER" id="PTHR11118">
    <property type="entry name" value="RNA-SPLICING LIGASE RTCB HOMOLOG"/>
    <property type="match status" value="1"/>
</dbReference>
<dbReference type="GO" id="GO:0003972">
    <property type="term" value="F:RNA ligase (ATP) activity"/>
    <property type="evidence" value="ECO:0007669"/>
    <property type="project" value="TreeGrafter"/>
</dbReference>
<feature type="binding site" evidence="9">
    <location>
        <begin position="348"/>
        <end position="351"/>
    </location>
    <ligand>
        <name>GMP</name>
        <dbReference type="ChEBI" id="CHEBI:58115"/>
    </ligand>
</feature>
<feature type="binding site" evidence="9">
    <location>
        <begin position="202"/>
        <end position="206"/>
    </location>
    <ligand>
        <name>GMP</name>
        <dbReference type="ChEBI" id="CHEBI:58115"/>
    </ligand>
</feature>
<feature type="binding site" evidence="10">
    <location>
        <position position="98"/>
    </location>
    <ligand>
        <name>Mn(2+)</name>
        <dbReference type="ChEBI" id="CHEBI:29035"/>
        <label>1</label>
    </ligand>
</feature>
<reference evidence="12 13" key="1">
    <citation type="submission" date="2017-06" db="EMBL/GenBank/DDBJ databases">
        <title>Sequencing and comparative analysis of myxobacterial genomes.</title>
        <authorList>
            <person name="Rupp O."/>
            <person name="Goesmann A."/>
            <person name="Sogaard-Andersen L."/>
        </authorList>
    </citation>
    <scope>NUCLEOTIDE SEQUENCE [LARGE SCALE GENOMIC DNA]</scope>
    <source>
        <strain evidence="12 13">DSM 14697</strain>
    </source>
</reference>
<feature type="binding site" evidence="10">
    <location>
        <position position="203"/>
    </location>
    <ligand>
        <name>Mn(2+)</name>
        <dbReference type="ChEBI" id="CHEBI:29035"/>
        <label>1</label>
    </ligand>
</feature>
<comment type="cofactor">
    <cofactor evidence="10 11">
        <name>Mn(2+)</name>
        <dbReference type="ChEBI" id="CHEBI:29035"/>
    </cofactor>
    <text evidence="10 11">Binds 2 manganese ions per subunit.</text>
</comment>
<dbReference type="EMBL" id="CP022203">
    <property type="protein sequence ID" value="ATB44502.1"/>
    <property type="molecule type" value="Genomic_DNA"/>
</dbReference>
<proteinExistence type="inferred from homology"/>
<comment type="similarity">
    <text evidence="11">Belongs to the RtcB family.</text>
</comment>
<dbReference type="GO" id="GO:0042245">
    <property type="term" value="P:RNA repair"/>
    <property type="evidence" value="ECO:0007669"/>
    <property type="project" value="UniProtKB-KW"/>
</dbReference>
<evidence type="ECO:0000256" key="8">
    <source>
        <dbReference type="PIRSR" id="PIRSR601233-1"/>
    </source>
</evidence>
<keyword evidence="3 9" id="KW-0547">Nucleotide-binding</keyword>
<dbReference type="GO" id="GO:0046872">
    <property type="term" value="F:metal ion binding"/>
    <property type="evidence" value="ECO:0007669"/>
    <property type="project" value="UniProtKB-UniRule"/>
</dbReference>
<evidence type="ECO:0000256" key="11">
    <source>
        <dbReference type="RuleBase" id="RU371113"/>
    </source>
</evidence>
<evidence type="ECO:0000256" key="4">
    <source>
        <dbReference type="ARBA" id="ARBA00022800"/>
    </source>
</evidence>
<protein>
    <recommendedName>
        <fullName evidence="11">tRNA-splicing ligase RtcB</fullName>
        <ecNumber evidence="11">6.5.1.-</ecNumber>
    </recommendedName>
</protein>
<dbReference type="GO" id="GO:0005525">
    <property type="term" value="F:GTP binding"/>
    <property type="evidence" value="ECO:0007669"/>
    <property type="project" value="UniProtKB-KW"/>
</dbReference>
<accession>A0A250JM04</accession>
<name>A0A250JM04_9BACT</name>
<comment type="subunit">
    <text evidence="11">Monomer.</text>
</comment>
<feature type="binding site" evidence="9">
    <location>
        <begin position="306"/>
        <end position="307"/>
    </location>
    <ligand>
        <name>GMP</name>
        <dbReference type="ChEBI" id="CHEBI:58115"/>
    </ligand>
</feature>
<organism evidence="12 13">
    <name type="scientific">Corallococcus macrosporus DSM 14697</name>
    <dbReference type="NCBI Taxonomy" id="1189310"/>
    <lineage>
        <taxon>Bacteria</taxon>
        <taxon>Pseudomonadati</taxon>
        <taxon>Myxococcota</taxon>
        <taxon>Myxococcia</taxon>
        <taxon>Myxococcales</taxon>
        <taxon>Cystobacterineae</taxon>
        <taxon>Myxococcaceae</taxon>
        <taxon>Corallococcus</taxon>
    </lineage>
</organism>
<dbReference type="KEGG" id="mmas:MYMAC_000073"/>
<evidence type="ECO:0000313" key="13">
    <source>
        <dbReference type="Proteomes" id="UP000217343"/>
    </source>
</evidence>
<evidence type="ECO:0000313" key="12">
    <source>
        <dbReference type="EMBL" id="ATB44502.1"/>
    </source>
</evidence>
<dbReference type="EC" id="6.5.1.-" evidence="11"/>
<dbReference type="GO" id="GO:0170057">
    <property type="term" value="F:RNA ligase (GTP) activity"/>
    <property type="evidence" value="ECO:0007669"/>
    <property type="project" value="UniProtKB-EC"/>
</dbReference>
<evidence type="ECO:0000256" key="1">
    <source>
        <dbReference type="ARBA" id="ARBA00022598"/>
    </source>
</evidence>
<evidence type="ECO:0000256" key="7">
    <source>
        <dbReference type="ARBA" id="ARBA00047746"/>
    </source>
</evidence>
<dbReference type="PANTHER" id="PTHR11118:SF1">
    <property type="entry name" value="RNA-SPLICING LIGASE RTCB HOMOLOG"/>
    <property type="match status" value="1"/>
</dbReference>
<dbReference type="GO" id="GO:0006396">
    <property type="term" value="P:RNA processing"/>
    <property type="evidence" value="ECO:0007669"/>
    <property type="project" value="InterPro"/>
</dbReference>
<evidence type="ECO:0000256" key="10">
    <source>
        <dbReference type="PIRSR" id="PIRSR601233-3"/>
    </source>
</evidence>
<evidence type="ECO:0000256" key="2">
    <source>
        <dbReference type="ARBA" id="ARBA00022723"/>
    </source>
</evidence>
<feature type="binding site" evidence="10">
    <location>
        <position position="306"/>
    </location>
    <ligand>
        <name>Mn(2+)</name>
        <dbReference type="ChEBI" id="CHEBI:29035"/>
        <label>2</label>
    </ligand>
</feature>
<feature type="binding site" evidence="9">
    <location>
        <begin position="373"/>
        <end position="376"/>
    </location>
    <ligand>
        <name>GMP</name>
        <dbReference type="ChEBI" id="CHEBI:58115"/>
    </ligand>
</feature>
<dbReference type="InterPro" id="IPR036025">
    <property type="entry name" value="RtcB-like_sf"/>
</dbReference>
<feature type="binding site" evidence="9">
    <location>
        <position position="447"/>
    </location>
    <ligand>
        <name>GMP</name>
        <dbReference type="ChEBI" id="CHEBI:58115"/>
    </ligand>
</feature>
<dbReference type="Proteomes" id="UP000217343">
    <property type="component" value="Chromosome"/>
</dbReference>
<gene>
    <name evidence="11" type="primary">rtcB</name>
    <name evidence="12" type="ORF">MYMAC_000073</name>
</gene>
<evidence type="ECO:0000256" key="3">
    <source>
        <dbReference type="ARBA" id="ARBA00022741"/>
    </source>
</evidence>
<feature type="binding site" evidence="9">
    <location>
        <position position="355"/>
    </location>
    <ligand>
        <name>GMP</name>
        <dbReference type="ChEBI" id="CHEBI:58115"/>
    </ligand>
</feature>
<keyword evidence="2 10" id="KW-0479">Metal-binding</keyword>